<evidence type="ECO:0000256" key="1">
    <source>
        <dbReference type="SAM" id="MobiDB-lite"/>
    </source>
</evidence>
<name>A0ABP5SVK2_9PSEU</name>
<feature type="region of interest" description="Disordered" evidence="1">
    <location>
        <begin position="40"/>
        <end position="94"/>
    </location>
</feature>
<evidence type="ECO:0000313" key="2">
    <source>
        <dbReference type="EMBL" id="GAA2339730.1"/>
    </source>
</evidence>
<dbReference type="EMBL" id="BAAARA010000004">
    <property type="protein sequence ID" value="GAA2339730.1"/>
    <property type="molecule type" value="Genomic_DNA"/>
</dbReference>
<feature type="compositionally biased region" description="Low complexity" evidence="1">
    <location>
        <begin position="57"/>
        <end position="72"/>
    </location>
</feature>
<dbReference type="Proteomes" id="UP001501218">
    <property type="component" value="Unassembled WGS sequence"/>
</dbReference>
<evidence type="ECO:0000313" key="3">
    <source>
        <dbReference type="Proteomes" id="UP001501218"/>
    </source>
</evidence>
<reference evidence="3" key="1">
    <citation type="journal article" date="2019" name="Int. J. Syst. Evol. Microbiol.">
        <title>The Global Catalogue of Microorganisms (GCM) 10K type strain sequencing project: providing services to taxonomists for standard genome sequencing and annotation.</title>
        <authorList>
            <consortium name="The Broad Institute Genomics Platform"/>
            <consortium name="The Broad Institute Genome Sequencing Center for Infectious Disease"/>
            <person name="Wu L."/>
            <person name="Ma J."/>
        </authorList>
    </citation>
    <scope>NUCLEOTIDE SEQUENCE [LARGE SCALE GENOMIC DNA]</scope>
    <source>
        <strain evidence="3">JCM 16221</strain>
    </source>
</reference>
<accession>A0ABP5SVK2</accession>
<protein>
    <recommendedName>
        <fullName evidence="4">Septum formation initiator</fullName>
    </recommendedName>
</protein>
<gene>
    <name evidence="2" type="ORF">GCM10009854_15180</name>
</gene>
<evidence type="ECO:0008006" key="4">
    <source>
        <dbReference type="Google" id="ProtNLM"/>
    </source>
</evidence>
<comment type="caution">
    <text evidence="2">The sequence shown here is derived from an EMBL/GenBank/DDBJ whole genome shotgun (WGS) entry which is preliminary data.</text>
</comment>
<sequence length="153" mass="15542">MEAMARSTRTALAVLGWLAASGIAVALGLVAVSALGRGILDPGPPITKPSDVAAELSRPAPARTETAPEASPGAEPLARHVERTPGGTAVTGCDASGRTMLVSWSPAQGFRADDINDGPDDEAEMTFTSADTDVDISVECSGGRPRTTVEVDG</sequence>
<proteinExistence type="predicted"/>
<organism evidence="2 3">
    <name type="scientific">Saccharopolyspora halophila</name>
    <dbReference type="NCBI Taxonomy" id="405551"/>
    <lineage>
        <taxon>Bacteria</taxon>
        <taxon>Bacillati</taxon>
        <taxon>Actinomycetota</taxon>
        <taxon>Actinomycetes</taxon>
        <taxon>Pseudonocardiales</taxon>
        <taxon>Pseudonocardiaceae</taxon>
        <taxon>Saccharopolyspora</taxon>
    </lineage>
</organism>
<keyword evidence="3" id="KW-1185">Reference proteome</keyword>